<reference evidence="8 9" key="1">
    <citation type="submission" date="2024-02" db="EMBL/GenBank/DDBJ databases">
        <authorList>
            <person name="Vignale AGUSTIN F."/>
            <person name="Sosa J E."/>
            <person name="Modenutti C."/>
        </authorList>
    </citation>
    <scope>NUCLEOTIDE SEQUENCE [LARGE SCALE GENOMIC DNA]</scope>
</reference>
<feature type="chain" id="PRO_5044527799" description="Cupin type-1 domain-containing protein" evidence="5">
    <location>
        <begin position="24"/>
        <end position="463"/>
    </location>
</feature>
<dbReference type="InterPro" id="IPR006045">
    <property type="entry name" value="Cupin_1"/>
</dbReference>
<dbReference type="InterPro" id="IPR014710">
    <property type="entry name" value="RmlC-like_jellyroll"/>
</dbReference>
<dbReference type="Pfam" id="PF00190">
    <property type="entry name" value="Cupin_1"/>
    <property type="match status" value="2"/>
</dbReference>
<comment type="similarity">
    <text evidence="1 5">Belongs to the 11S seed storage protein (globulins) family.</text>
</comment>
<evidence type="ECO:0000256" key="2">
    <source>
        <dbReference type="ARBA" id="ARBA00022761"/>
    </source>
</evidence>
<evidence type="ECO:0000313" key="9">
    <source>
        <dbReference type="Proteomes" id="UP001642360"/>
    </source>
</evidence>
<feature type="compositionally biased region" description="Basic and acidic residues" evidence="6">
    <location>
        <begin position="123"/>
        <end position="135"/>
    </location>
</feature>
<evidence type="ECO:0000256" key="6">
    <source>
        <dbReference type="SAM" id="MobiDB-lite"/>
    </source>
</evidence>
<gene>
    <name evidence="8" type="ORF">ILEXP_LOCUS8127</name>
</gene>
<dbReference type="FunFam" id="2.60.120.10:FF:000073">
    <property type="entry name" value="Glycinin G1"/>
    <property type="match status" value="1"/>
</dbReference>
<keyword evidence="9" id="KW-1185">Reference proteome</keyword>
<comment type="subunit">
    <text evidence="5">Hexamer; each subunit is composed of an acidic and a basic chain derived from a single precursor and linked by a disulfide bond.</text>
</comment>
<evidence type="ECO:0000256" key="1">
    <source>
        <dbReference type="ARBA" id="ARBA00007178"/>
    </source>
</evidence>
<dbReference type="SUPFAM" id="SSF51182">
    <property type="entry name" value="RmlC-like cupins"/>
    <property type="match status" value="1"/>
</dbReference>
<evidence type="ECO:0000313" key="8">
    <source>
        <dbReference type="EMBL" id="CAK9140620.1"/>
    </source>
</evidence>
<comment type="function">
    <text evidence="5">Seed storage protein.</text>
</comment>
<sequence>MAKPASLFSLFLSFLLLFHGCIARQRGQQQQSECQIQRLTALEPREYVQAEAGVTELWDSRNEQLQCAGVSVIRHTIQPRGLLLPSYTNSPLLVYIVEGRGIHGVILPGCPETFQSSQQSQQERAEREGQSFQDRHQRIRHLRQGDFVAYPAGAAHWVYNDGERDLIAVVLLDTGNNANQLDRDPIRFFIAGNPDREQKQQQQQHGRPSGQEGGFGNIFRGIDVQTLAEAFRVDTETAQKLRGEDDQRGHIVRAERGLSVVQPPLSREEQERGERGNGLDETICSTRLQENLENPSRADIYNPRAGRLSTLNSLTMPVLKFLQLSAGRGVLYKNAIMAPHSNLNAHSVMYVTRGDGRAQIVDHRGQTVFNEELREGQIVVVPQNFVIVKEAGNQGLEWVAFKTNDNAMINTLSGRTSVMRGLPVDVVANAYQIPREEARRVKYNRRETILFESRQRSEKIASA</sequence>
<evidence type="ECO:0000256" key="5">
    <source>
        <dbReference type="RuleBase" id="RU003681"/>
    </source>
</evidence>
<keyword evidence="2 5" id="KW-0758">Storage protein</keyword>
<organism evidence="8 9">
    <name type="scientific">Ilex paraguariensis</name>
    <name type="common">yerba mate</name>
    <dbReference type="NCBI Taxonomy" id="185542"/>
    <lineage>
        <taxon>Eukaryota</taxon>
        <taxon>Viridiplantae</taxon>
        <taxon>Streptophyta</taxon>
        <taxon>Embryophyta</taxon>
        <taxon>Tracheophyta</taxon>
        <taxon>Spermatophyta</taxon>
        <taxon>Magnoliopsida</taxon>
        <taxon>eudicotyledons</taxon>
        <taxon>Gunneridae</taxon>
        <taxon>Pentapetalae</taxon>
        <taxon>asterids</taxon>
        <taxon>campanulids</taxon>
        <taxon>Aquifoliales</taxon>
        <taxon>Aquifoliaceae</taxon>
        <taxon>Ilex</taxon>
    </lineage>
</organism>
<feature type="region of interest" description="Disordered" evidence="6">
    <location>
        <begin position="195"/>
        <end position="216"/>
    </location>
</feature>
<dbReference type="InterPro" id="IPR006044">
    <property type="entry name" value="11S_seedstore_pln"/>
</dbReference>
<dbReference type="EMBL" id="CAUOFW020001059">
    <property type="protein sequence ID" value="CAK9140620.1"/>
    <property type="molecule type" value="Genomic_DNA"/>
</dbReference>
<dbReference type="CDD" id="cd02243">
    <property type="entry name" value="cupin_11S_legumin_C"/>
    <property type="match status" value="1"/>
</dbReference>
<keyword evidence="4 5" id="KW-1015">Disulfide bond</keyword>
<feature type="domain" description="Cupin type-1" evidence="7">
    <location>
        <begin position="39"/>
        <end position="239"/>
    </location>
</feature>
<dbReference type="Proteomes" id="UP001642360">
    <property type="component" value="Unassembled WGS sequence"/>
</dbReference>
<dbReference type="CDD" id="cd02242">
    <property type="entry name" value="cupin_11S_legumin_N"/>
    <property type="match status" value="1"/>
</dbReference>
<proteinExistence type="inferred from homology"/>
<protein>
    <recommendedName>
        <fullName evidence="7">Cupin type-1 domain-containing protein</fullName>
    </recommendedName>
</protein>
<dbReference type="GO" id="GO:0045735">
    <property type="term" value="F:nutrient reservoir activity"/>
    <property type="evidence" value="ECO:0007669"/>
    <property type="project" value="UniProtKB-KW"/>
</dbReference>
<evidence type="ECO:0000259" key="7">
    <source>
        <dbReference type="SMART" id="SM00835"/>
    </source>
</evidence>
<dbReference type="Gene3D" id="2.60.120.10">
    <property type="entry name" value="Jelly Rolls"/>
    <property type="match status" value="2"/>
</dbReference>
<comment type="caution">
    <text evidence="8">The sequence shown here is derived from an EMBL/GenBank/DDBJ whole genome shotgun (WGS) entry which is preliminary data.</text>
</comment>
<evidence type="ECO:0000256" key="3">
    <source>
        <dbReference type="ARBA" id="ARBA00023129"/>
    </source>
</evidence>
<dbReference type="AlphaFoldDB" id="A0ABC8R7B7"/>
<evidence type="ECO:0000256" key="4">
    <source>
        <dbReference type="ARBA" id="ARBA00023157"/>
    </source>
</evidence>
<feature type="signal peptide" evidence="5">
    <location>
        <begin position="1"/>
        <end position="23"/>
    </location>
</feature>
<accession>A0ABC8R7B7</accession>
<feature type="domain" description="Cupin type-1" evidence="7">
    <location>
        <begin position="290"/>
        <end position="439"/>
    </location>
</feature>
<dbReference type="PROSITE" id="PS00305">
    <property type="entry name" value="11S_SEED_STORAGE"/>
    <property type="match status" value="1"/>
</dbReference>
<dbReference type="PANTHER" id="PTHR31189">
    <property type="entry name" value="OS03G0336100 PROTEIN-RELATED"/>
    <property type="match status" value="1"/>
</dbReference>
<name>A0ABC8R7B7_9AQUA</name>
<dbReference type="PANTHER" id="PTHR31189:SF48">
    <property type="entry name" value="LEGUMIN B"/>
    <property type="match status" value="1"/>
</dbReference>
<keyword evidence="5" id="KW-0732">Signal</keyword>
<dbReference type="InterPro" id="IPR050253">
    <property type="entry name" value="Seed_Storage-Functional"/>
</dbReference>
<dbReference type="InterPro" id="IPR011051">
    <property type="entry name" value="RmlC_Cupin_sf"/>
</dbReference>
<dbReference type="PRINTS" id="PR00439">
    <property type="entry name" value="11SGLOBULIN"/>
</dbReference>
<feature type="region of interest" description="Disordered" evidence="6">
    <location>
        <begin position="113"/>
        <end position="135"/>
    </location>
</feature>
<dbReference type="SMART" id="SM00835">
    <property type="entry name" value="Cupin_1"/>
    <property type="match status" value="2"/>
</dbReference>
<keyword evidence="3 5" id="KW-0708">Seed storage protein</keyword>
<dbReference type="InterPro" id="IPR022379">
    <property type="entry name" value="11S_seedstore_CS"/>
</dbReference>